<organism evidence="5 6">
    <name type="scientific">Phycomyces blakesleeanus (strain ATCC 8743b / DSM 1359 / FGSC 10004 / NBRC 33097 / NRRL 1555)</name>
    <dbReference type="NCBI Taxonomy" id="763407"/>
    <lineage>
        <taxon>Eukaryota</taxon>
        <taxon>Fungi</taxon>
        <taxon>Fungi incertae sedis</taxon>
        <taxon>Mucoromycota</taxon>
        <taxon>Mucoromycotina</taxon>
        <taxon>Mucoromycetes</taxon>
        <taxon>Mucorales</taxon>
        <taxon>Phycomycetaceae</taxon>
        <taxon>Phycomyces</taxon>
    </lineage>
</organism>
<dbReference type="GO" id="GO:0016628">
    <property type="term" value="F:oxidoreductase activity, acting on the CH-CH group of donors, NAD or NADP as acceptor"/>
    <property type="evidence" value="ECO:0007669"/>
    <property type="project" value="UniProtKB-ARBA"/>
</dbReference>
<proteinExistence type="inferred from homology"/>
<keyword evidence="6" id="KW-1185">Reference proteome</keyword>
<dbReference type="AlphaFoldDB" id="A0A162U1I0"/>
<evidence type="ECO:0000256" key="2">
    <source>
        <dbReference type="ARBA" id="ARBA00005979"/>
    </source>
</evidence>
<evidence type="ECO:0000313" key="6">
    <source>
        <dbReference type="Proteomes" id="UP000077315"/>
    </source>
</evidence>
<dbReference type="InterPro" id="IPR013785">
    <property type="entry name" value="Aldolase_TIM"/>
</dbReference>
<dbReference type="GeneID" id="28996892"/>
<sequence>MSPALFAPIKVGNSLLNHRVVHSPLSRFRADADHVPLPLMAEYYQQRVTEGGLIIAESTYITEDAGPYPFAPGIYNDKQIEAWKEITKAVHNKGGIIFLQLWHVGRGSASASSPGNKIPVSASAIAIKGKNIFGQDYEVPRALEIEEISQFVQIYTDTARNAISAGFDGVELHGANGHLIDQFINTSSNVRTDKYGGSIENRTRFALEIIESVSKAIGEERTAIRLSPWSGFQDAEDDTPYETWGYLVNQLQERHPKLAYLHFIEPRDDLVNSVYPEADRTEVVENDSIEPFRKAWKGPFITAGGYTTTPKRAFETTEKLENTLVAFGRSFIANPDLPLRLKNDWPLNKYDRSTFYTSGSVGYTDYPYYNPGTARDIKN</sequence>
<evidence type="ECO:0000313" key="5">
    <source>
        <dbReference type="EMBL" id="OAD72722.1"/>
    </source>
</evidence>
<dbReference type="InterPro" id="IPR045247">
    <property type="entry name" value="Oye-like"/>
</dbReference>
<dbReference type="GO" id="GO:0010181">
    <property type="term" value="F:FMN binding"/>
    <property type="evidence" value="ECO:0007669"/>
    <property type="project" value="InterPro"/>
</dbReference>
<dbReference type="SUPFAM" id="SSF51395">
    <property type="entry name" value="FMN-linked oxidoreductases"/>
    <property type="match status" value="1"/>
</dbReference>
<dbReference type="STRING" id="763407.A0A162U1I0"/>
<dbReference type="CDD" id="cd02933">
    <property type="entry name" value="OYE_like_FMN"/>
    <property type="match status" value="1"/>
</dbReference>
<dbReference type="PANTHER" id="PTHR22893">
    <property type="entry name" value="NADH OXIDOREDUCTASE-RELATED"/>
    <property type="match status" value="1"/>
</dbReference>
<gene>
    <name evidence="5" type="ORF">PHYBLDRAFT_168986</name>
</gene>
<dbReference type="GO" id="GO:0005829">
    <property type="term" value="C:cytosol"/>
    <property type="evidence" value="ECO:0007669"/>
    <property type="project" value="UniProtKB-ARBA"/>
</dbReference>
<keyword evidence="3" id="KW-0560">Oxidoreductase</keyword>
<dbReference type="Gene3D" id="3.20.20.70">
    <property type="entry name" value="Aldolase class I"/>
    <property type="match status" value="1"/>
</dbReference>
<dbReference type="Proteomes" id="UP000077315">
    <property type="component" value="Unassembled WGS sequence"/>
</dbReference>
<dbReference type="InterPro" id="IPR001155">
    <property type="entry name" value="OxRdtase_FMN_N"/>
</dbReference>
<feature type="domain" description="NADH:flavin oxidoreductase/NADH oxidase N-terminal" evidence="4">
    <location>
        <begin position="5"/>
        <end position="347"/>
    </location>
</feature>
<evidence type="ECO:0000256" key="1">
    <source>
        <dbReference type="ARBA" id="ARBA00001917"/>
    </source>
</evidence>
<protein>
    <recommendedName>
        <fullName evidence="4">NADH:flavin oxidoreductase/NADH oxidase N-terminal domain-containing protein</fullName>
    </recommendedName>
</protein>
<reference evidence="6" key="1">
    <citation type="submission" date="2015-06" db="EMBL/GenBank/DDBJ databases">
        <title>Expansion of signal transduction pathways in fungi by whole-genome duplication.</title>
        <authorList>
            <consortium name="DOE Joint Genome Institute"/>
            <person name="Corrochano L.M."/>
            <person name="Kuo A."/>
            <person name="Marcet-Houben M."/>
            <person name="Polaino S."/>
            <person name="Salamov A."/>
            <person name="Villalobos J.M."/>
            <person name="Alvarez M.I."/>
            <person name="Avalos J."/>
            <person name="Benito E.P."/>
            <person name="Benoit I."/>
            <person name="Burger G."/>
            <person name="Camino L.P."/>
            <person name="Canovas D."/>
            <person name="Cerda-Olmedo E."/>
            <person name="Cheng J.-F."/>
            <person name="Dominguez A."/>
            <person name="Elias M."/>
            <person name="Eslava A.P."/>
            <person name="Glaser F."/>
            <person name="Grimwood J."/>
            <person name="Gutierrez G."/>
            <person name="Heitman J."/>
            <person name="Henrissat B."/>
            <person name="Iturriaga E.A."/>
            <person name="Lang B.F."/>
            <person name="Lavin J.L."/>
            <person name="Lee S."/>
            <person name="Li W."/>
            <person name="Lindquist E."/>
            <person name="Lopez-Garcia S."/>
            <person name="Luque E.M."/>
            <person name="Marcos A.T."/>
            <person name="Martin J."/>
            <person name="McCluskey K."/>
            <person name="Medina H.R."/>
            <person name="Miralles-Duran A."/>
            <person name="Miyazaki A."/>
            <person name="Munoz-Torres E."/>
            <person name="Oguiza J.A."/>
            <person name="Ohm R."/>
            <person name="Olmedo M."/>
            <person name="Orejas M."/>
            <person name="Ortiz-Castellanos L."/>
            <person name="Pisabarro A.G."/>
            <person name="Rodriguez-Romero J."/>
            <person name="Ruiz-Herrera J."/>
            <person name="Ruiz-Vazquez R."/>
            <person name="Sanz C."/>
            <person name="Schackwitz W."/>
            <person name="Schmutz J."/>
            <person name="Shahriari M."/>
            <person name="Shelest E."/>
            <person name="Silva-Franco F."/>
            <person name="Soanes D."/>
            <person name="Syed K."/>
            <person name="Tagua V.G."/>
            <person name="Talbot N.J."/>
            <person name="Thon M."/>
            <person name="De vries R.P."/>
            <person name="Wiebenga A."/>
            <person name="Yadav J.S."/>
            <person name="Braun E.L."/>
            <person name="Baker S."/>
            <person name="Garre V."/>
            <person name="Horwitz B."/>
            <person name="Torres-Martinez S."/>
            <person name="Idnurm A."/>
            <person name="Herrera-Estrella A."/>
            <person name="Gabaldon T."/>
            <person name="Grigoriev I.V."/>
        </authorList>
    </citation>
    <scope>NUCLEOTIDE SEQUENCE [LARGE SCALE GENOMIC DNA]</scope>
    <source>
        <strain evidence="6">NRRL 1555(-)</strain>
    </source>
</reference>
<dbReference type="VEuPathDB" id="FungiDB:PHYBLDRAFT_168986"/>
<comment type="cofactor">
    <cofactor evidence="1">
        <name>FMN</name>
        <dbReference type="ChEBI" id="CHEBI:58210"/>
    </cofactor>
</comment>
<dbReference type="InParanoid" id="A0A162U1I0"/>
<evidence type="ECO:0000259" key="4">
    <source>
        <dbReference type="Pfam" id="PF00724"/>
    </source>
</evidence>
<accession>A0A162U1I0</accession>
<dbReference type="EMBL" id="KV440982">
    <property type="protein sequence ID" value="OAD72722.1"/>
    <property type="molecule type" value="Genomic_DNA"/>
</dbReference>
<name>A0A162U1I0_PHYB8</name>
<dbReference type="FunCoup" id="A0A162U1I0">
    <property type="interactions" value="295"/>
</dbReference>
<comment type="similarity">
    <text evidence="2">Belongs to the NADH:flavin oxidoreductase/NADH oxidase family.</text>
</comment>
<dbReference type="PANTHER" id="PTHR22893:SF91">
    <property type="entry name" value="NADPH DEHYDROGENASE 2-RELATED"/>
    <property type="match status" value="1"/>
</dbReference>
<evidence type="ECO:0000256" key="3">
    <source>
        <dbReference type="ARBA" id="ARBA00023002"/>
    </source>
</evidence>
<dbReference type="FunFam" id="3.20.20.70:FF:000059">
    <property type="entry name" value="N-ethylmaleimide reductase, FMN-linked"/>
    <property type="match status" value="1"/>
</dbReference>
<dbReference type="RefSeq" id="XP_018290762.1">
    <property type="nucleotide sequence ID" value="XM_018435986.1"/>
</dbReference>
<dbReference type="Pfam" id="PF00724">
    <property type="entry name" value="Oxidored_FMN"/>
    <property type="match status" value="1"/>
</dbReference>
<dbReference type="OrthoDB" id="276546at2759"/>